<dbReference type="PANTHER" id="PTHR35585">
    <property type="entry name" value="HHE DOMAIN PROTEIN (AFU_ORTHOLOGUE AFUA_4G00730)"/>
    <property type="match status" value="1"/>
</dbReference>
<dbReference type="GO" id="GO:0004497">
    <property type="term" value="F:monooxygenase activity"/>
    <property type="evidence" value="ECO:0007669"/>
    <property type="project" value="UniProtKB-ARBA"/>
</dbReference>
<keyword evidence="1" id="KW-0001">2Fe-2S</keyword>
<evidence type="ECO:0000259" key="7">
    <source>
        <dbReference type="PROSITE" id="PS51296"/>
    </source>
</evidence>
<dbReference type="GO" id="GO:0051213">
    <property type="term" value="F:dioxygenase activity"/>
    <property type="evidence" value="ECO:0007669"/>
    <property type="project" value="UniProtKB-KW"/>
</dbReference>
<dbReference type="InterPro" id="IPR036922">
    <property type="entry name" value="Rieske_2Fe-2S_sf"/>
</dbReference>
<keyword evidence="4" id="KW-0411">Iron-sulfur</keyword>
<dbReference type="PROSITE" id="PS51296">
    <property type="entry name" value="RIESKE"/>
    <property type="match status" value="1"/>
</dbReference>
<protein>
    <submittedName>
        <fullName evidence="8">Ferredoxin subunit of nitrite reductase or a ring-hydroxylating dioxygenase</fullName>
    </submittedName>
</protein>
<dbReference type="CDD" id="cd03467">
    <property type="entry name" value="Rieske"/>
    <property type="match status" value="1"/>
</dbReference>
<keyword evidence="9" id="KW-1185">Reference proteome</keyword>
<dbReference type="Gene3D" id="1.20.120.520">
    <property type="entry name" value="nmb1532 protein domain like"/>
    <property type="match status" value="1"/>
</dbReference>
<proteinExistence type="predicted"/>
<dbReference type="InterPro" id="IPR005805">
    <property type="entry name" value="Rieske_Fe-S_prot_C"/>
</dbReference>
<evidence type="ECO:0000256" key="1">
    <source>
        <dbReference type="ARBA" id="ARBA00022714"/>
    </source>
</evidence>
<evidence type="ECO:0000313" key="9">
    <source>
        <dbReference type="Proteomes" id="UP000199546"/>
    </source>
</evidence>
<dbReference type="GO" id="GO:0016020">
    <property type="term" value="C:membrane"/>
    <property type="evidence" value="ECO:0007669"/>
    <property type="project" value="InterPro"/>
</dbReference>
<dbReference type="SUPFAM" id="SSF50022">
    <property type="entry name" value="ISP domain"/>
    <property type="match status" value="1"/>
</dbReference>
<feature type="domain" description="Rieske" evidence="7">
    <location>
        <begin position="1"/>
        <end position="83"/>
    </location>
</feature>
<dbReference type="Pfam" id="PF00355">
    <property type="entry name" value="Rieske"/>
    <property type="match status" value="1"/>
</dbReference>
<keyword evidence="8" id="KW-0560">Oxidoreductase</keyword>
<dbReference type="STRING" id="1296565.SAMN05660657_03600"/>
<dbReference type="GO" id="GO:0046872">
    <property type="term" value="F:metal ion binding"/>
    <property type="evidence" value="ECO:0007669"/>
    <property type="project" value="UniProtKB-KW"/>
</dbReference>
<dbReference type="Pfam" id="PF01814">
    <property type="entry name" value="Hemerythrin"/>
    <property type="match status" value="1"/>
</dbReference>
<dbReference type="Gene3D" id="2.102.10.10">
    <property type="entry name" value="Rieske [2Fe-2S] iron-sulphur domain"/>
    <property type="match status" value="1"/>
</dbReference>
<keyword evidence="2" id="KW-0479">Metal-binding</keyword>
<keyword evidence="8" id="KW-0223">Dioxygenase</keyword>
<evidence type="ECO:0000256" key="6">
    <source>
        <dbReference type="SAM" id="MobiDB-lite"/>
    </source>
</evidence>
<feature type="region of interest" description="Disordered" evidence="6">
    <location>
        <begin position="254"/>
        <end position="275"/>
    </location>
</feature>
<gene>
    <name evidence="8" type="ORF">SAMN05660657_03600</name>
</gene>
<accession>A0A1I7BIA3</accession>
<name>A0A1I7BIA3_9ACTN</name>
<keyword evidence="3" id="KW-0408">Iron</keyword>
<reference evidence="9" key="1">
    <citation type="submission" date="2016-10" db="EMBL/GenBank/DDBJ databases">
        <authorList>
            <person name="Varghese N."/>
            <person name="Submissions S."/>
        </authorList>
    </citation>
    <scope>NUCLEOTIDE SEQUENCE [LARGE SCALE GENOMIC DNA]</scope>
    <source>
        <strain evidence="9">DSM 46136</strain>
    </source>
</reference>
<organism evidence="8 9">
    <name type="scientific">Geodermatophilus amargosae</name>
    <dbReference type="NCBI Taxonomy" id="1296565"/>
    <lineage>
        <taxon>Bacteria</taxon>
        <taxon>Bacillati</taxon>
        <taxon>Actinomycetota</taxon>
        <taxon>Actinomycetes</taxon>
        <taxon>Geodermatophilales</taxon>
        <taxon>Geodermatophilaceae</taxon>
        <taxon>Geodermatophilus</taxon>
    </lineage>
</organism>
<dbReference type="PRINTS" id="PR00162">
    <property type="entry name" value="RIESKE"/>
</dbReference>
<evidence type="ECO:0000256" key="4">
    <source>
        <dbReference type="ARBA" id="ARBA00023014"/>
    </source>
</evidence>
<dbReference type="InterPro" id="IPR012312">
    <property type="entry name" value="Hemerythrin-like"/>
</dbReference>
<evidence type="ECO:0000256" key="3">
    <source>
        <dbReference type="ARBA" id="ARBA00023004"/>
    </source>
</evidence>
<dbReference type="GO" id="GO:0016705">
    <property type="term" value="F:oxidoreductase activity, acting on paired donors, with incorporation or reduction of molecular oxygen"/>
    <property type="evidence" value="ECO:0007669"/>
    <property type="project" value="UniProtKB-ARBA"/>
</dbReference>
<sequence length="275" mass="29861">MVTAEHEGSVVAVAMLDGTLHAFDDTCPHAGCSLAEGELDGQTVVCPCHMATFDVTTGAVVDGPAPSGVATWSVTVADGALVLGEPQDPEPAEDDRAAHEDAGPSPAARPDTDVTVLVELEHAAMRRQFEAIDSLTDAPELTAAWATLRDLLEIHASAEEAILYPKLARAADEGAEEAEHAVHDHNEIRDSVRTVQEHAVGSEGWRHALRRAREVNEEHLQEEERDPLPLFRENTDRARREELGQEWLAFHEQHHDARGLAGEDVDPRSVVEGRS</sequence>
<dbReference type="GO" id="GO:0051537">
    <property type="term" value="F:2 iron, 2 sulfur cluster binding"/>
    <property type="evidence" value="ECO:0007669"/>
    <property type="project" value="UniProtKB-KW"/>
</dbReference>
<feature type="region of interest" description="Disordered" evidence="6">
    <location>
        <begin position="83"/>
        <end position="112"/>
    </location>
</feature>
<dbReference type="PANTHER" id="PTHR35585:SF1">
    <property type="entry name" value="HHE DOMAIN PROTEIN (AFU_ORTHOLOGUE AFUA_4G00730)"/>
    <property type="match status" value="1"/>
</dbReference>
<dbReference type="InterPro" id="IPR017941">
    <property type="entry name" value="Rieske_2Fe-2S"/>
</dbReference>
<dbReference type="EMBL" id="FPBA01000014">
    <property type="protein sequence ID" value="SFT86887.1"/>
    <property type="molecule type" value="Genomic_DNA"/>
</dbReference>
<evidence type="ECO:0000313" key="8">
    <source>
        <dbReference type="EMBL" id="SFT86887.1"/>
    </source>
</evidence>
<evidence type="ECO:0000256" key="2">
    <source>
        <dbReference type="ARBA" id="ARBA00022723"/>
    </source>
</evidence>
<evidence type="ECO:0000256" key="5">
    <source>
        <dbReference type="ARBA" id="ARBA00023157"/>
    </source>
</evidence>
<dbReference type="AlphaFoldDB" id="A0A1I7BIA3"/>
<keyword evidence="5" id="KW-1015">Disulfide bond</keyword>
<feature type="compositionally biased region" description="Basic and acidic residues" evidence="6">
    <location>
        <begin position="265"/>
        <end position="275"/>
    </location>
</feature>
<dbReference type="Proteomes" id="UP000199546">
    <property type="component" value="Unassembled WGS sequence"/>
</dbReference>